<feature type="transmembrane region" description="Helical" evidence="10">
    <location>
        <begin position="7"/>
        <end position="27"/>
    </location>
</feature>
<protein>
    <submittedName>
        <fullName evidence="11">Pheromone A receptor-domain-containing protein</fullName>
    </submittedName>
</protein>
<evidence type="ECO:0000256" key="3">
    <source>
        <dbReference type="ARBA" id="ARBA00022507"/>
    </source>
</evidence>
<dbReference type="AlphaFoldDB" id="A0A4Q9MQC8"/>
<evidence type="ECO:0000313" key="11">
    <source>
        <dbReference type="EMBL" id="TBU29735.1"/>
    </source>
</evidence>
<keyword evidence="9" id="KW-0807">Transducer</keyword>
<dbReference type="InterPro" id="IPR001499">
    <property type="entry name" value="GPCR_STE3"/>
</dbReference>
<dbReference type="PANTHER" id="PTHR28097">
    <property type="entry name" value="PHEROMONE A FACTOR RECEPTOR"/>
    <property type="match status" value="1"/>
</dbReference>
<dbReference type="PANTHER" id="PTHR28097:SF1">
    <property type="entry name" value="PHEROMONE A FACTOR RECEPTOR"/>
    <property type="match status" value="1"/>
</dbReference>
<reference evidence="11" key="1">
    <citation type="submission" date="2019-01" db="EMBL/GenBank/DDBJ databases">
        <title>Draft genome sequences of three monokaryotic isolates of the white-rot basidiomycete fungus Dichomitus squalens.</title>
        <authorList>
            <consortium name="DOE Joint Genome Institute"/>
            <person name="Lopez S.C."/>
            <person name="Andreopoulos B."/>
            <person name="Pangilinan J."/>
            <person name="Lipzen A."/>
            <person name="Riley R."/>
            <person name="Ahrendt S."/>
            <person name="Ng V."/>
            <person name="Barry K."/>
            <person name="Daum C."/>
            <person name="Grigoriev I.V."/>
            <person name="Hilden K.S."/>
            <person name="Makela M.R."/>
            <person name="de Vries R.P."/>
        </authorList>
    </citation>
    <scope>NUCLEOTIDE SEQUENCE [LARGE SCALE GENOMIC DNA]</scope>
    <source>
        <strain evidence="11">OM18370.1</strain>
    </source>
</reference>
<feature type="transmembrane region" description="Helical" evidence="10">
    <location>
        <begin position="206"/>
        <end position="229"/>
    </location>
</feature>
<dbReference type="PRINTS" id="PR00901">
    <property type="entry name" value="PHEROMONEBAR"/>
</dbReference>
<keyword evidence="5 10" id="KW-1133">Transmembrane helix</keyword>
<sequence>MSASFEFPVYPILALLAAVVVVVPLPWHLQAWNSGTCLFMLWTAIGCMNYGINAIIWRADVIDRAPVWCDISSRIIVAVGVGIPAASLCINRRLYKIASVTAVTITKAEKHRAVLIDLAIAFGIPVAQLIAEFVISGHRYDLYEQIGCYPFIYNTPLTFPLFSVWPIVIGLCSAVYCTLALRAFAVRRAQFSRYLAATSSLTIGRYFRLMAIATAELMCTTPIAAYGLYLNATSPIYPWISFSDTHFDYSRVDQYPSVVWKMSTSAVISFEFSRWSVVFCALLFFAFFGFADEARRHYSKVLAPLVNLVCRLRHNEPSHQVFATQKDVFRNVSVGSLPVYYPSTMSLPTEKGDRPPRLHLDFESESVDLSPPPTAYAGSFRSLSLRGVAV</sequence>
<evidence type="ECO:0000256" key="1">
    <source>
        <dbReference type="ARBA" id="ARBA00004141"/>
    </source>
</evidence>
<evidence type="ECO:0000256" key="5">
    <source>
        <dbReference type="ARBA" id="ARBA00022989"/>
    </source>
</evidence>
<dbReference type="CDD" id="cd14966">
    <property type="entry name" value="7tmD_STE3"/>
    <property type="match status" value="1"/>
</dbReference>
<comment type="similarity">
    <text evidence="2">Belongs to the G-protein coupled receptor 4 family.</text>
</comment>
<dbReference type="GO" id="GO:0004934">
    <property type="term" value="F:mating-type alpha-factor pheromone receptor activity"/>
    <property type="evidence" value="ECO:0007669"/>
    <property type="project" value="InterPro"/>
</dbReference>
<evidence type="ECO:0000256" key="10">
    <source>
        <dbReference type="SAM" id="Phobius"/>
    </source>
</evidence>
<feature type="transmembrane region" description="Helical" evidence="10">
    <location>
        <begin position="164"/>
        <end position="185"/>
    </location>
</feature>
<keyword evidence="6" id="KW-0297">G-protein coupled receptor</keyword>
<dbReference type="InterPro" id="IPR000481">
    <property type="entry name" value="GPCR_Pheromne_B_alpha_rcpt"/>
</dbReference>
<dbReference type="OrthoDB" id="2874149at2759"/>
<accession>A0A4Q9MQC8</accession>
<evidence type="ECO:0000256" key="8">
    <source>
        <dbReference type="ARBA" id="ARBA00023170"/>
    </source>
</evidence>
<comment type="subcellular location">
    <subcellularLocation>
        <location evidence="1">Membrane</location>
        <topology evidence="1">Multi-pass membrane protein</topology>
    </subcellularLocation>
</comment>
<feature type="transmembrane region" description="Helical" evidence="10">
    <location>
        <begin position="272"/>
        <end position="291"/>
    </location>
</feature>
<keyword evidence="3" id="KW-0589">Pheromone response</keyword>
<feature type="transmembrane region" description="Helical" evidence="10">
    <location>
        <begin position="39"/>
        <end position="59"/>
    </location>
</feature>
<proteinExistence type="inferred from homology"/>
<gene>
    <name evidence="11" type="ORF">BD311DRAFT_756190</name>
</gene>
<dbReference type="GO" id="GO:0000750">
    <property type="term" value="P:pheromone-dependent signal transduction involved in conjugation with cellular fusion"/>
    <property type="evidence" value="ECO:0007669"/>
    <property type="project" value="TreeGrafter"/>
</dbReference>
<evidence type="ECO:0000256" key="2">
    <source>
        <dbReference type="ARBA" id="ARBA00011085"/>
    </source>
</evidence>
<keyword evidence="4 10" id="KW-0812">Transmembrane</keyword>
<name>A0A4Q9MQC8_9APHY</name>
<feature type="transmembrane region" description="Helical" evidence="10">
    <location>
        <begin position="114"/>
        <end position="135"/>
    </location>
</feature>
<dbReference type="GO" id="GO:0005886">
    <property type="term" value="C:plasma membrane"/>
    <property type="evidence" value="ECO:0007669"/>
    <property type="project" value="TreeGrafter"/>
</dbReference>
<dbReference type="EMBL" id="ML143411">
    <property type="protein sequence ID" value="TBU29735.1"/>
    <property type="molecule type" value="Genomic_DNA"/>
</dbReference>
<evidence type="ECO:0000256" key="7">
    <source>
        <dbReference type="ARBA" id="ARBA00023136"/>
    </source>
</evidence>
<keyword evidence="7 10" id="KW-0472">Membrane</keyword>
<dbReference type="Pfam" id="PF02076">
    <property type="entry name" value="STE3"/>
    <property type="match status" value="1"/>
</dbReference>
<dbReference type="PRINTS" id="PR00899">
    <property type="entry name" value="GPCRSTE3"/>
</dbReference>
<evidence type="ECO:0000256" key="6">
    <source>
        <dbReference type="ARBA" id="ARBA00023040"/>
    </source>
</evidence>
<organism evidence="11">
    <name type="scientific">Dichomitus squalens</name>
    <dbReference type="NCBI Taxonomy" id="114155"/>
    <lineage>
        <taxon>Eukaryota</taxon>
        <taxon>Fungi</taxon>
        <taxon>Dikarya</taxon>
        <taxon>Basidiomycota</taxon>
        <taxon>Agaricomycotina</taxon>
        <taxon>Agaricomycetes</taxon>
        <taxon>Polyporales</taxon>
        <taxon>Polyporaceae</taxon>
        <taxon>Dichomitus</taxon>
    </lineage>
</organism>
<keyword evidence="8 11" id="KW-0675">Receptor</keyword>
<evidence type="ECO:0000256" key="9">
    <source>
        <dbReference type="ARBA" id="ARBA00023224"/>
    </source>
</evidence>
<evidence type="ECO:0000256" key="4">
    <source>
        <dbReference type="ARBA" id="ARBA00022692"/>
    </source>
</evidence>
<dbReference type="Proteomes" id="UP000292957">
    <property type="component" value="Unassembled WGS sequence"/>
</dbReference>